<protein>
    <submittedName>
        <fullName evidence="2">Uncharacterized protein</fullName>
    </submittedName>
</protein>
<feature type="transmembrane region" description="Helical" evidence="1">
    <location>
        <begin position="6"/>
        <end position="29"/>
    </location>
</feature>
<name>G0UT30_TRYCI</name>
<keyword evidence="1" id="KW-1133">Transmembrane helix</keyword>
<sequence>MSLPHIFHYFFLSLLFIGIIYLFALFFLFELRGSKEIEIYSGESHVRDCLLLFQLCGYYYTFIRFCCLSFPPPHAHAYLPPGLYTFLLCVTPHTRTPLPLYFYFLSLCDGRVCLLNRVAQLRSLLDCS</sequence>
<evidence type="ECO:0000256" key="1">
    <source>
        <dbReference type="SAM" id="Phobius"/>
    </source>
</evidence>
<dbReference type="EMBL" id="HE575321">
    <property type="protein sequence ID" value="CCC92543.1"/>
    <property type="molecule type" value="Genomic_DNA"/>
</dbReference>
<proteinExistence type="predicted"/>
<accession>G0UT30</accession>
<keyword evidence="1" id="KW-0812">Transmembrane</keyword>
<reference evidence="2" key="1">
    <citation type="journal article" date="2012" name="Proc. Natl. Acad. Sci. U.S.A.">
        <title>Antigenic diversity is generated by distinct evolutionary mechanisms in African trypanosome species.</title>
        <authorList>
            <person name="Jackson A.P."/>
            <person name="Berry A."/>
            <person name="Aslett M."/>
            <person name="Allison H.C."/>
            <person name="Burton P."/>
            <person name="Vavrova-Anderson J."/>
            <person name="Brown R."/>
            <person name="Browne H."/>
            <person name="Corton N."/>
            <person name="Hauser H."/>
            <person name="Gamble J."/>
            <person name="Gilderthorp R."/>
            <person name="Marcello L."/>
            <person name="McQuillan J."/>
            <person name="Otto T.D."/>
            <person name="Quail M.A."/>
            <person name="Sanders M.J."/>
            <person name="van Tonder A."/>
            <person name="Ginger M.L."/>
            <person name="Field M.C."/>
            <person name="Barry J.D."/>
            <person name="Hertz-Fowler C."/>
            <person name="Berriman M."/>
        </authorList>
    </citation>
    <scope>NUCLEOTIDE SEQUENCE</scope>
    <source>
        <strain evidence="2">IL3000</strain>
    </source>
</reference>
<organism evidence="2">
    <name type="scientific">Trypanosoma congolense (strain IL3000)</name>
    <dbReference type="NCBI Taxonomy" id="1068625"/>
    <lineage>
        <taxon>Eukaryota</taxon>
        <taxon>Discoba</taxon>
        <taxon>Euglenozoa</taxon>
        <taxon>Kinetoplastea</taxon>
        <taxon>Metakinetoplastina</taxon>
        <taxon>Trypanosomatida</taxon>
        <taxon>Trypanosomatidae</taxon>
        <taxon>Trypanosoma</taxon>
        <taxon>Nannomonas</taxon>
    </lineage>
</organism>
<evidence type="ECO:0000313" key="2">
    <source>
        <dbReference type="EMBL" id="CCC92543.1"/>
    </source>
</evidence>
<keyword evidence="1" id="KW-0472">Membrane</keyword>
<dbReference type="AlphaFoldDB" id="G0UT30"/>
<gene>
    <name evidence="2" type="ORF">TCIL3000_8_7730</name>
</gene>